<evidence type="ECO:0000313" key="4">
    <source>
        <dbReference type="Proteomes" id="UP001321760"/>
    </source>
</evidence>
<comment type="caution">
    <text evidence="3">The sequence shown here is derived from an EMBL/GenBank/DDBJ whole genome shotgun (WGS) entry which is preliminary data.</text>
</comment>
<dbReference type="Proteomes" id="UP001321760">
    <property type="component" value="Unassembled WGS sequence"/>
</dbReference>
<dbReference type="Pfam" id="PF06985">
    <property type="entry name" value="HET"/>
    <property type="match status" value="1"/>
</dbReference>
<feature type="domain" description="Heterokaryon incompatibility" evidence="1">
    <location>
        <begin position="22"/>
        <end position="115"/>
    </location>
</feature>
<dbReference type="InterPro" id="IPR010730">
    <property type="entry name" value="HET"/>
</dbReference>
<dbReference type="EMBL" id="MU865940">
    <property type="protein sequence ID" value="KAK4448831.1"/>
    <property type="molecule type" value="Genomic_DNA"/>
</dbReference>
<keyword evidence="4" id="KW-1185">Reference proteome</keyword>
<proteinExistence type="predicted"/>
<name>A0AAV9GM91_9PEZI</name>
<gene>
    <name evidence="3" type="ORF">QBC34DRAFT_449128</name>
</gene>
<dbReference type="AlphaFoldDB" id="A0AAV9GM91"/>
<evidence type="ECO:0000259" key="2">
    <source>
        <dbReference type="Pfam" id="PF26640"/>
    </source>
</evidence>
<protein>
    <submittedName>
        <fullName evidence="3">Het domain-containing protein</fullName>
    </submittedName>
</protein>
<accession>A0AAV9GM91</accession>
<dbReference type="Pfam" id="PF26640">
    <property type="entry name" value="DUF8212"/>
    <property type="match status" value="1"/>
</dbReference>
<reference evidence="3" key="2">
    <citation type="submission" date="2023-05" db="EMBL/GenBank/DDBJ databases">
        <authorList>
            <consortium name="Lawrence Berkeley National Laboratory"/>
            <person name="Steindorff A."/>
            <person name="Hensen N."/>
            <person name="Bonometti L."/>
            <person name="Westerberg I."/>
            <person name="Brannstrom I.O."/>
            <person name="Guillou S."/>
            <person name="Cros-Aarteil S."/>
            <person name="Calhoun S."/>
            <person name="Haridas S."/>
            <person name="Kuo A."/>
            <person name="Mondo S."/>
            <person name="Pangilinan J."/>
            <person name="Riley R."/>
            <person name="Labutti K."/>
            <person name="Andreopoulos B."/>
            <person name="Lipzen A."/>
            <person name="Chen C."/>
            <person name="Yanf M."/>
            <person name="Daum C."/>
            <person name="Ng V."/>
            <person name="Clum A."/>
            <person name="Ohm R."/>
            <person name="Martin F."/>
            <person name="Silar P."/>
            <person name="Natvig D."/>
            <person name="Lalanne C."/>
            <person name="Gautier V."/>
            <person name="Ament-Velasquez S.L."/>
            <person name="Kruys A."/>
            <person name="Hutchinson M.I."/>
            <person name="Powell A.J."/>
            <person name="Barry K."/>
            <person name="Miller A.N."/>
            <person name="Grigoriev I.V."/>
            <person name="Debuchy R."/>
            <person name="Gladieux P."/>
            <person name="Thoren M.H."/>
            <person name="Johannesson H."/>
        </authorList>
    </citation>
    <scope>NUCLEOTIDE SEQUENCE</scope>
    <source>
        <strain evidence="3">PSN243</strain>
    </source>
</reference>
<organism evidence="3 4">
    <name type="scientific">Podospora aff. communis PSN243</name>
    <dbReference type="NCBI Taxonomy" id="3040156"/>
    <lineage>
        <taxon>Eukaryota</taxon>
        <taxon>Fungi</taxon>
        <taxon>Dikarya</taxon>
        <taxon>Ascomycota</taxon>
        <taxon>Pezizomycotina</taxon>
        <taxon>Sordariomycetes</taxon>
        <taxon>Sordariomycetidae</taxon>
        <taxon>Sordariales</taxon>
        <taxon>Podosporaceae</taxon>
        <taxon>Podospora</taxon>
    </lineage>
</organism>
<dbReference type="PANTHER" id="PTHR10622:SF10">
    <property type="entry name" value="HET DOMAIN-CONTAINING PROTEIN"/>
    <property type="match status" value="1"/>
</dbReference>
<sequence>MRLINKETLELSEFFGSDIPTYVILSHTWTKEEVTLREWSNPSDATTSKTGYKKICMACSLARRHGYSWIWVDTNCIDKTSSAELSEAINSMFGWYRNAATCFAYLEDVTKDNSTEEPDKAVPRSSIVSQLCASRWFTRGWTLQELIAPSSLGFYSREWAWLGNRADFVGEISDTTGIDKEYLYPREVRNTGLPIFLEAPVATRMSWVSKRQTTRIEDIAYCMLGIFDINMPLLYGEGPKAFLRLQEEIIRRQNDHTIFAWGTGFNIAHTIEERPQPMGIGVLAPSPLAFLNTKRASKILSQQLSMLVPSPYSLTNSGLSIKLPVLRTAYGCIAILDTDLAAISTKFDSPTSRQVRSLGALLPTRRKNIRPPRVEGMDLAILKPIGAKWRQMSTVWDAKRRSRHCRIPIS</sequence>
<evidence type="ECO:0000259" key="1">
    <source>
        <dbReference type="Pfam" id="PF06985"/>
    </source>
</evidence>
<dbReference type="PANTHER" id="PTHR10622">
    <property type="entry name" value="HET DOMAIN-CONTAINING PROTEIN"/>
    <property type="match status" value="1"/>
</dbReference>
<evidence type="ECO:0000313" key="3">
    <source>
        <dbReference type="EMBL" id="KAK4448831.1"/>
    </source>
</evidence>
<feature type="domain" description="DUF8212" evidence="2">
    <location>
        <begin position="240"/>
        <end position="277"/>
    </location>
</feature>
<reference evidence="3" key="1">
    <citation type="journal article" date="2023" name="Mol. Phylogenet. Evol.">
        <title>Genome-scale phylogeny and comparative genomics of the fungal order Sordariales.</title>
        <authorList>
            <person name="Hensen N."/>
            <person name="Bonometti L."/>
            <person name="Westerberg I."/>
            <person name="Brannstrom I.O."/>
            <person name="Guillou S."/>
            <person name="Cros-Aarteil S."/>
            <person name="Calhoun S."/>
            <person name="Haridas S."/>
            <person name="Kuo A."/>
            <person name="Mondo S."/>
            <person name="Pangilinan J."/>
            <person name="Riley R."/>
            <person name="LaButti K."/>
            <person name="Andreopoulos B."/>
            <person name="Lipzen A."/>
            <person name="Chen C."/>
            <person name="Yan M."/>
            <person name="Daum C."/>
            <person name="Ng V."/>
            <person name="Clum A."/>
            <person name="Steindorff A."/>
            <person name="Ohm R.A."/>
            <person name="Martin F."/>
            <person name="Silar P."/>
            <person name="Natvig D.O."/>
            <person name="Lalanne C."/>
            <person name="Gautier V."/>
            <person name="Ament-Velasquez S.L."/>
            <person name="Kruys A."/>
            <person name="Hutchinson M.I."/>
            <person name="Powell A.J."/>
            <person name="Barry K."/>
            <person name="Miller A.N."/>
            <person name="Grigoriev I.V."/>
            <person name="Debuchy R."/>
            <person name="Gladieux P."/>
            <person name="Hiltunen Thoren M."/>
            <person name="Johannesson H."/>
        </authorList>
    </citation>
    <scope>NUCLEOTIDE SEQUENCE</scope>
    <source>
        <strain evidence="3">PSN243</strain>
    </source>
</reference>
<dbReference type="InterPro" id="IPR058525">
    <property type="entry name" value="DUF8212"/>
</dbReference>